<evidence type="ECO:0000256" key="1">
    <source>
        <dbReference type="ARBA" id="ARBA00022737"/>
    </source>
</evidence>
<comment type="caution">
    <text evidence="2">The sequence shown here is derived from an EMBL/GenBank/DDBJ whole genome shotgun (WGS) entry which is preliminary data.</text>
</comment>
<accession>A0ABQ6BBN3</accession>
<organism evidence="2 3">
    <name type="scientific">Bradyrhizobium iriomotense</name>
    <dbReference type="NCBI Taxonomy" id="441950"/>
    <lineage>
        <taxon>Bacteria</taxon>
        <taxon>Pseudomonadati</taxon>
        <taxon>Pseudomonadota</taxon>
        <taxon>Alphaproteobacteria</taxon>
        <taxon>Hyphomicrobiales</taxon>
        <taxon>Nitrobacteraceae</taxon>
        <taxon>Bradyrhizobium</taxon>
    </lineage>
</organism>
<evidence type="ECO:0008006" key="4">
    <source>
        <dbReference type="Google" id="ProtNLM"/>
    </source>
</evidence>
<keyword evidence="1" id="KW-0677">Repeat</keyword>
<reference evidence="3" key="1">
    <citation type="journal article" date="2019" name="Int. J. Syst. Evol. Microbiol.">
        <title>The Global Catalogue of Microorganisms (GCM) 10K type strain sequencing project: providing services to taxonomists for standard genome sequencing and annotation.</title>
        <authorList>
            <consortium name="The Broad Institute Genomics Platform"/>
            <consortium name="The Broad Institute Genome Sequencing Center for Infectious Disease"/>
            <person name="Wu L."/>
            <person name="Ma J."/>
        </authorList>
    </citation>
    <scope>NUCLEOTIDE SEQUENCE [LARGE SCALE GENOMIC DNA]</scope>
    <source>
        <strain evidence="3">NBRC 102520</strain>
    </source>
</reference>
<proteinExistence type="predicted"/>
<protein>
    <recommendedName>
        <fullName evidence="4">Pentapeptide repeat-containing protein</fullName>
    </recommendedName>
</protein>
<dbReference type="SUPFAM" id="SSF141571">
    <property type="entry name" value="Pentapeptide repeat-like"/>
    <property type="match status" value="2"/>
</dbReference>
<dbReference type="Proteomes" id="UP001156905">
    <property type="component" value="Unassembled WGS sequence"/>
</dbReference>
<dbReference type="Pfam" id="PF00805">
    <property type="entry name" value="Pentapeptide"/>
    <property type="match status" value="3"/>
</dbReference>
<gene>
    <name evidence="2" type="ORF">GCM10007857_76170</name>
</gene>
<keyword evidence="3" id="KW-1185">Reference proteome</keyword>
<dbReference type="RefSeq" id="WP_284273967.1">
    <property type="nucleotide sequence ID" value="NZ_BSOW01000039.1"/>
</dbReference>
<name>A0ABQ6BBN3_9BRAD</name>
<dbReference type="InterPro" id="IPR001646">
    <property type="entry name" value="5peptide_repeat"/>
</dbReference>
<dbReference type="PANTHER" id="PTHR47485:SF1">
    <property type="entry name" value="THYLAKOID LUMENAL 17.4 KDA PROTEIN, CHLOROPLASTIC"/>
    <property type="match status" value="1"/>
</dbReference>
<evidence type="ECO:0000313" key="3">
    <source>
        <dbReference type="Proteomes" id="UP001156905"/>
    </source>
</evidence>
<dbReference type="EMBL" id="BSOW01000039">
    <property type="protein sequence ID" value="GLR90901.1"/>
    <property type="molecule type" value="Genomic_DNA"/>
</dbReference>
<dbReference type="PANTHER" id="PTHR47485">
    <property type="entry name" value="THYLAKOID LUMENAL 17.4 KDA PROTEIN, CHLOROPLASTIC"/>
    <property type="match status" value="1"/>
</dbReference>
<evidence type="ECO:0000313" key="2">
    <source>
        <dbReference type="EMBL" id="GLR90901.1"/>
    </source>
</evidence>
<dbReference type="Gene3D" id="2.160.20.80">
    <property type="entry name" value="E3 ubiquitin-protein ligase SopA"/>
    <property type="match status" value="2"/>
</dbReference>
<sequence>MANDQHLALLYKGVSAWNTWRKENVNIRPDLARADLTGVVLPGANLRGVNFNATTLIRAELAGADLTGVDLDAADLTGANLSEADLCKAKLSGADLSGANLSKAKLSEATLRLARLCGANLCGADLSRTRMALADFRKADLRGANLSSADLFPANLDGADLRGANLNGADLREAHLVEAKLNGAWLETAVLVDTDLSGADLTGCMIYGISAWGLKLEGTKQQNLVIAPDDEPTITVDNIEVAQFIYLMLSNQKIRDVIDTITSKVVLILGRFTNERMDVLNALREELRKRDYLPILYDFDKPRARDTDETITLLARMARFVIADVSDAKSVLHELRAIVPDLPSVPVQPIILATQEEPGMFDFYQRRPTFLTIHRYTDQKQLIADLADKVIRPAEIKVQEFRGRSS</sequence>